<evidence type="ECO:0000256" key="7">
    <source>
        <dbReference type="SAM" id="Phobius"/>
    </source>
</evidence>
<evidence type="ECO:0000256" key="6">
    <source>
        <dbReference type="SAM" id="MobiDB-lite"/>
    </source>
</evidence>
<dbReference type="AlphaFoldDB" id="G5KEA1"/>
<dbReference type="eggNOG" id="COG3064">
    <property type="taxonomic scope" value="Bacteria"/>
</dbReference>
<keyword evidence="7" id="KW-0812">Transmembrane</keyword>
<dbReference type="Pfam" id="PF18957">
    <property type="entry name" value="RibLong"/>
    <property type="match status" value="1"/>
</dbReference>
<keyword evidence="5" id="KW-0572">Peptidoglycan-anchor</keyword>
<dbReference type="Proteomes" id="UP000005388">
    <property type="component" value="Unassembled WGS sequence"/>
</dbReference>
<feature type="transmembrane region" description="Helical" evidence="7">
    <location>
        <begin position="565"/>
        <end position="583"/>
    </location>
</feature>
<dbReference type="InterPro" id="IPR005877">
    <property type="entry name" value="YSIRK_signal_dom"/>
</dbReference>
<evidence type="ECO:0000259" key="8">
    <source>
        <dbReference type="PROSITE" id="PS50847"/>
    </source>
</evidence>
<dbReference type="NCBIfam" id="TIGR01167">
    <property type="entry name" value="LPXTG_anchor"/>
    <property type="match status" value="1"/>
</dbReference>
<keyword evidence="1" id="KW-0134">Cell wall</keyword>
<keyword evidence="2" id="KW-0964">Secreted</keyword>
<feature type="region of interest" description="Disordered" evidence="6">
    <location>
        <begin position="427"/>
        <end position="487"/>
    </location>
</feature>
<comment type="caution">
    <text evidence="9">The sequence shown here is derived from an EMBL/GenBank/DDBJ whole genome shotgun (WGS) entry which is preliminary data.</text>
</comment>
<evidence type="ECO:0000256" key="5">
    <source>
        <dbReference type="ARBA" id="ARBA00023088"/>
    </source>
</evidence>
<reference evidence="9 10" key="1">
    <citation type="journal article" date="2014" name="Int. J. Syst. Evol. Microbiol.">
        <title>Phylogenomics and the dynamic genome evolution of the genus Streptococcus.</title>
        <authorList>
            <consortium name="The Broad Institute Genome Sequencing Platform"/>
            <person name="Richards V.P."/>
            <person name="Palmer S.R."/>
            <person name="Pavinski Bitar P.D."/>
            <person name="Qin X."/>
            <person name="Weinstock G.M."/>
            <person name="Highlander S.K."/>
            <person name="Town C.D."/>
            <person name="Burne R.A."/>
            <person name="Stanhope M.J."/>
        </authorList>
    </citation>
    <scope>NUCLEOTIDE SEQUENCE [LARGE SCALE GENOMIC DNA]</scope>
    <source>
        <strain evidence="9 10">2285-97</strain>
    </source>
</reference>
<gene>
    <name evidence="9" type="ORF">STRUR_2039</name>
</gene>
<dbReference type="NCBIfam" id="TIGR02331">
    <property type="entry name" value="rib_alpha"/>
    <property type="match status" value="2"/>
</dbReference>
<evidence type="ECO:0000256" key="1">
    <source>
        <dbReference type="ARBA" id="ARBA00022512"/>
    </source>
</evidence>
<feature type="compositionally biased region" description="Polar residues" evidence="6">
    <location>
        <begin position="456"/>
        <end position="478"/>
    </location>
</feature>
<keyword evidence="10" id="KW-1185">Reference proteome</keyword>
<name>G5KEA1_9STRE</name>
<keyword evidence="7" id="KW-0472">Membrane</keyword>
<feature type="region of interest" description="Disordered" evidence="6">
    <location>
        <begin position="222"/>
        <end position="258"/>
    </location>
</feature>
<dbReference type="Pfam" id="PF00746">
    <property type="entry name" value="Gram_pos_anchor"/>
    <property type="match status" value="1"/>
</dbReference>
<organism evidence="9 10">
    <name type="scientific">Streptococcus urinalis 2285-97</name>
    <dbReference type="NCBI Taxonomy" id="764291"/>
    <lineage>
        <taxon>Bacteria</taxon>
        <taxon>Bacillati</taxon>
        <taxon>Bacillota</taxon>
        <taxon>Bacilli</taxon>
        <taxon>Lactobacillales</taxon>
        <taxon>Streptococcaceae</taxon>
        <taxon>Streptococcus</taxon>
    </lineage>
</organism>
<feature type="domain" description="Gram-positive cocci surface proteins LPxTG" evidence="8">
    <location>
        <begin position="556"/>
        <end position="591"/>
    </location>
</feature>
<sequence length="591" mass="61365">MFYQNSKNDLSSSKQRFSIKKFKFGAASVLVGLTFLGFSTHSVLADTTTVNNTNDLGIVSTTDSGSTTNVPTSESTITATTADEVISKVSVPNFPTTGDQPVITVTDTSKLPDGKTSGTFEVPVTVTYPDGSTDTINVTVTVKSAADTFDPTATNQTVKVGDTPDAAKSIGNVSDLPDGTTFTYKTPVDTSTAGDKASIVVVKYPDGSSEEVPVTVTVTADPTQADTNSPVGKDQTVNVGDTPKAEDSIGNVSDLPTGTTFEYESPVDTSTGGDKAATVVVKYPDGSSEEVPVTVKVIADSPAITQKVTVTVNYGPENGKWVRVPGAVAVATSVEDPTKTYTFNLGTDGVALLDLPQGQYRVVYDDAQTKANADASAFLADKQYTPSTVVKTINVTTGPIGVGFILRKVDFVPSYPADTTVKQGDTVTVDAPTDKDGSSLPDDVTYTPGGDVTLPDGSTGTFPGTVTVNPDGTVTVQPNPDAPTGDYTIPVTITYPDGSTDEVPVKVTVTANPTQADTHKPVASTESDITVAQLAINANHKSETTTDKTAVQDKTLPSTGEAETLPFFSLAAIAIMSAVGIALPKKKKDNE</sequence>
<dbReference type="InterPro" id="IPR044055">
    <property type="entry name" value="RibLong"/>
</dbReference>
<dbReference type="EMBL" id="AEUZ02000001">
    <property type="protein sequence ID" value="EHJ56125.1"/>
    <property type="molecule type" value="Genomic_DNA"/>
</dbReference>
<dbReference type="PRINTS" id="PR00015">
    <property type="entry name" value="GPOSANCHOR"/>
</dbReference>
<dbReference type="Pfam" id="PF04650">
    <property type="entry name" value="YSIRK_signal"/>
    <property type="match status" value="1"/>
</dbReference>
<proteinExistence type="predicted"/>
<evidence type="ECO:0000313" key="9">
    <source>
        <dbReference type="EMBL" id="EHJ56125.1"/>
    </source>
</evidence>
<dbReference type="InterPro" id="IPR059115">
    <property type="entry name" value="Rib"/>
</dbReference>
<accession>G5KEA1</accession>
<dbReference type="InterPro" id="IPR019950">
    <property type="entry name" value="M_anchor"/>
</dbReference>
<dbReference type="RefSeq" id="WP_006738895.1">
    <property type="nucleotide sequence ID" value="NZ_AEUZ02000001.1"/>
</dbReference>
<evidence type="ECO:0000256" key="3">
    <source>
        <dbReference type="ARBA" id="ARBA00022729"/>
    </source>
</evidence>
<keyword evidence="4" id="KW-0677">Repeat</keyword>
<dbReference type="NCBIfam" id="TIGR01168">
    <property type="entry name" value="YSIRK_signal"/>
    <property type="match status" value="1"/>
</dbReference>
<keyword evidence="7" id="KW-1133">Transmembrane helix</keyword>
<dbReference type="NCBIfam" id="NF038186">
    <property type="entry name" value="YPDG_rpt"/>
    <property type="match status" value="1"/>
</dbReference>
<keyword evidence="3" id="KW-0732">Signal</keyword>
<dbReference type="Pfam" id="PF08428">
    <property type="entry name" value="Rib"/>
    <property type="match status" value="3"/>
</dbReference>
<protein>
    <submittedName>
        <fullName evidence="9">C protein alpha-antigen</fullName>
    </submittedName>
</protein>
<dbReference type="InterPro" id="IPR012706">
    <property type="entry name" value="Rib_alpha_Esp_rpt"/>
</dbReference>
<dbReference type="InterPro" id="IPR019931">
    <property type="entry name" value="LPXTG_anchor"/>
</dbReference>
<dbReference type="STRING" id="764291.STRUR_2039"/>
<evidence type="ECO:0000256" key="2">
    <source>
        <dbReference type="ARBA" id="ARBA00022525"/>
    </source>
</evidence>
<dbReference type="PROSITE" id="PS50847">
    <property type="entry name" value="GRAM_POS_ANCHORING"/>
    <property type="match status" value="1"/>
</dbReference>
<evidence type="ECO:0000313" key="10">
    <source>
        <dbReference type="Proteomes" id="UP000005388"/>
    </source>
</evidence>
<evidence type="ECO:0000256" key="4">
    <source>
        <dbReference type="ARBA" id="ARBA00022737"/>
    </source>
</evidence>